<sequence length="249" mass="28476">MEVDENIKSDNRRANFQLLQHKRVKMLRLRQTISLNRKRHLRQMKRRLEMRKVIKVAFHRLQNNCNAGLHHSDNIQWYRYRWSNNSIDSSDKKCLLILGLVDGTGPVSQSGLFTNNRWPGNGTGPTSNPQGESTAFLFVYQAGPGRRDRPGKSSQEVHSLPLEIVNNILFIVNIRHYHCPPHPRPPATPRVSAHIGPLLDSIATYFRANTASLRPLASTRKRTTSVLIYLPTAIHPSKLLHPLGNLNYF</sequence>
<gene>
    <name evidence="2" type="ORF">RRG08_060082</name>
</gene>
<evidence type="ECO:0000256" key="1">
    <source>
        <dbReference type="SAM" id="MobiDB-lite"/>
    </source>
</evidence>
<accession>A0AAE1CQV3</accession>
<protein>
    <submittedName>
        <fullName evidence="2">Uncharacterized protein</fullName>
    </submittedName>
</protein>
<keyword evidence="3" id="KW-1185">Reference proteome</keyword>
<evidence type="ECO:0000313" key="2">
    <source>
        <dbReference type="EMBL" id="KAK3728295.1"/>
    </source>
</evidence>
<reference evidence="2" key="1">
    <citation type="journal article" date="2023" name="G3 (Bethesda)">
        <title>A reference genome for the long-term kleptoplast-retaining sea slug Elysia crispata morphotype clarki.</title>
        <authorList>
            <person name="Eastman K.E."/>
            <person name="Pendleton A.L."/>
            <person name="Shaikh M.A."/>
            <person name="Suttiyut T."/>
            <person name="Ogas R."/>
            <person name="Tomko P."/>
            <person name="Gavelis G."/>
            <person name="Widhalm J.R."/>
            <person name="Wisecaver J.H."/>
        </authorList>
    </citation>
    <scope>NUCLEOTIDE SEQUENCE</scope>
    <source>
        <strain evidence="2">ECLA1</strain>
    </source>
</reference>
<dbReference type="EMBL" id="JAWDGP010007194">
    <property type="protein sequence ID" value="KAK3728295.1"/>
    <property type="molecule type" value="Genomic_DNA"/>
</dbReference>
<feature type="region of interest" description="Disordered" evidence="1">
    <location>
        <begin position="112"/>
        <end position="131"/>
    </location>
</feature>
<dbReference type="Proteomes" id="UP001283361">
    <property type="component" value="Unassembled WGS sequence"/>
</dbReference>
<proteinExistence type="predicted"/>
<organism evidence="2 3">
    <name type="scientific">Elysia crispata</name>
    <name type="common">lettuce slug</name>
    <dbReference type="NCBI Taxonomy" id="231223"/>
    <lineage>
        <taxon>Eukaryota</taxon>
        <taxon>Metazoa</taxon>
        <taxon>Spiralia</taxon>
        <taxon>Lophotrochozoa</taxon>
        <taxon>Mollusca</taxon>
        <taxon>Gastropoda</taxon>
        <taxon>Heterobranchia</taxon>
        <taxon>Euthyneura</taxon>
        <taxon>Panpulmonata</taxon>
        <taxon>Sacoglossa</taxon>
        <taxon>Placobranchoidea</taxon>
        <taxon>Plakobranchidae</taxon>
        <taxon>Elysia</taxon>
    </lineage>
</organism>
<comment type="caution">
    <text evidence="2">The sequence shown here is derived from an EMBL/GenBank/DDBJ whole genome shotgun (WGS) entry which is preliminary data.</text>
</comment>
<dbReference type="AlphaFoldDB" id="A0AAE1CQV3"/>
<name>A0AAE1CQV3_9GAST</name>
<evidence type="ECO:0000313" key="3">
    <source>
        <dbReference type="Proteomes" id="UP001283361"/>
    </source>
</evidence>